<reference evidence="3" key="1">
    <citation type="journal article" date="2015" name="Genome Announc.">
        <title>High-Quality Draft Genome Sequence of Desulfovibrio carbinoliphilus FW-101-2B, an Organic Acid-Oxidizing Sulfate-Reducing Bacterium Isolated from Uranium(VI)-Contaminated Groundwater.</title>
        <authorList>
            <person name="Ramsay B.D."/>
            <person name="Hwang C."/>
            <person name="Woo H.L."/>
            <person name="Carroll S.L."/>
            <person name="Lucas S."/>
            <person name="Han J."/>
            <person name="Lapidus A.L."/>
            <person name="Cheng J.F."/>
            <person name="Goodwin L.A."/>
            <person name="Pitluck S."/>
            <person name="Peters L."/>
            <person name="Chertkov O."/>
            <person name="Held B."/>
            <person name="Detter J.C."/>
            <person name="Han C.S."/>
            <person name="Tapia R."/>
            <person name="Land M.L."/>
            <person name="Hauser L.J."/>
            <person name="Kyrpides N.C."/>
            <person name="Ivanova N.N."/>
            <person name="Mikhailova N."/>
            <person name="Pagani I."/>
            <person name="Woyke T."/>
            <person name="Arkin A.P."/>
            <person name="Dehal P."/>
            <person name="Chivian D."/>
            <person name="Criddle C.S."/>
            <person name="Wu W."/>
            <person name="Chakraborty R."/>
            <person name="Hazen T.C."/>
            <person name="Fields M.W."/>
        </authorList>
    </citation>
    <scope>NUCLEOTIDE SEQUENCE [LARGE SCALE GENOMIC DNA]</scope>
    <source>
        <strain evidence="3">FW-101-2B</strain>
    </source>
</reference>
<keyword evidence="3" id="KW-1185">Reference proteome</keyword>
<feature type="chain" id="PRO_5003503350" evidence="1">
    <location>
        <begin position="24"/>
        <end position="204"/>
    </location>
</feature>
<gene>
    <name evidence="2" type="ORF">DFW101_1890</name>
</gene>
<dbReference type="STRING" id="694327.DFW101_1890"/>
<protein>
    <submittedName>
        <fullName evidence="2">Uncharacterized protein</fullName>
    </submittedName>
</protein>
<keyword evidence="1" id="KW-0732">Signal</keyword>
<evidence type="ECO:0000256" key="1">
    <source>
        <dbReference type="SAM" id="SignalP"/>
    </source>
</evidence>
<dbReference type="EMBL" id="CM001368">
    <property type="protein sequence ID" value="EHJ47897.1"/>
    <property type="molecule type" value="Genomic_DNA"/>
</dbReference>
<dbReference type="RefSeq" id="WP_009181286.1">
    <property type="nucleotide sequence ID" value="NZ_CM001368.1"/>
</dbReference>
<dbReference type="Proteomes" id="UP000004662">
    <property type="component" value="Chromosome"/>
</dbReference>
<proteinExistence type="predicted"/>
<organism evidence="2 3">
    <name type="scientific">Solidesulfovibrio carbinoliphilus subsp. oakridgensis</name>
    <dbReference type="NCBI Taxonomy" id="694327"/>
    <lineage>
        <taxon>Bacteria</taxon>
        <taxon>Pseudomonadati</taxon>
        <taxon>Thermodesulfobacteriota</taxon>
        <taxon>Desulfovibrionia</taxon>
        <taxon>Desulfovibrionales</taxon>
        <taxon>Desulfovibrionaceae</taxon>
        <taxon>Solidesulfovibrio</taxon>
    </lineage>
</organism>
<dbReference type="HOGENOM" id="CLU_115765_0_0_7"/>
<dbReference type="AlphaFoldDB" id="G7Q4X0"/>
<dbReference type="OrthoDB" id="5456013at2"/>
<evidence type="ECO:0000313" key="3">
    <source>
        <dbReference type="Proteomes" id="UP000004662"/>
    </source>
</evidence>
<dbReference type="eggNOG" id="ENOG50317JI">
    <property type="taxonomic scope" value="Bacteria"/>
</dbReference>
<evidence type="ECO:0000313" key="2">
    <source>
        <dbReference type="EMBL" id="EHJ47897.1"/>
    </source>
</evidence>
<feature type="signal peptide" evidence="1">
    <location>
        <begin position="1"/>
        <end position="23"/>
    </location>
</feature>
<name>G7Q4X0_9BACT</name>
<accession>G7Q4X0</accession>
<sequence length="204" mass="22408">MIRCLLVLPVLALCLVAAVPARAADAPTEIAGLALGANAEELRDRLDISRMAPLWDRPWMIRANLKPTKGFAGGYVILGGCATTNRVERVRLQYQDGSMARFDKLAKALTARYGLPTPLPGKPGGKYRGLRWVFGSNKTKGMDMLLEHFEGSGEDNPTGNIIRLSDNRALAQERACYDSMVRGAPEPRPAFPLFEIDDSWLLPK</sequence>